<dbReference type="GO" id="GO:0008270">
    <property type="term" value="F:zinc ion binding"/>
    <property type="evidence" value="ECO:0007669"/>
    <property type="project" value="UniProtKB-KW"/>
</dbReference>
<reference evidence="6" key="1">
    <citation type="submission" date="2021-02" db="EMBL/GenBank/DDBJ databases">
        <authorList>
            <person name="Nowell W R."/>
        </authorList>
    </citation>
    <scope>NUCLEOTIDE SEQUENCE</scope>
</reference>
<keyword evidence="3" id="KW-0862">Zinc</keyword>
<dbReference type="EMBL" id="CAJNXB010000784">
    <property type="protein sequence ID" value="CAF3098565.1"/>
    <property type="molecule type" value="Genomic_DNA"/>
</dbReference>
<name>A0A817NCP7_9BILA</name>
<keyword evidence="2" id="KW-0863">Zinc-finger</keyword>
<feature type="non-terminal residue" evidence="6">
    <location>
        <position position="1"/>
    </location>
</feature>
<evidence type="ECO:0000313" key="6">
    <source>
        <dbReference type="EMBL" id="CAF3098565.1"/>
    </source>
</evidence>
<dbReference type="PANTHER" id="PTHR47160">
    <property type="entry name" value="PUTATIVE-RELATED"/>
    <property type="match status" value="1"/>
</dbReference>
<evidence type="ECO:0008006" key="8">
    <source>
        <dbReference type="Google" id="ProtNLM"/>
    </source>
</evidence>
<sequence>KRVLVCDGYVYHLNKSCSKVKYWRCDNRLCAAVIHTDINDQFKVRKDDHSSRKDDHLSHLSSPEHIEILSLKSNIKQRVVTEATRIGRIYDEEVAKAQLNQTALSIVASVQDAKSSLNRIRRFETPLLPKSCRFDIPTLYNHTINVERFLLYDKMRRNKRILIFATDDQLRVLFKAKHILMDGFPCVFALLTGHSSSIYKEMLQQLEEEAERLQMDFVPNQITTDFEKALVKPLRTGRSSSIYKEMLQQLEEEAERLQMDFVPNQITTDFEKALVKPLREQFPGARHIGCFFHFCQAIYRKIRELGLSNTYKDDANARNFCRRLMALPLLPLNEVEFAFEELTEQCPDVLAPLFVYFDNYWMKQISLILWNVSDLKTRTNNNCEGWHNRFNRRVDKMHPNIWHFIDVLKREEVHFQQKLLHAKSDFFKKQSKRTCIIQERLEVLANHFSNNEIDVNEYLEGLSMIVAKDKTEKKLNS</sequence>
<dbReference type="OrthoDB" id="6336664at2759"/>
<feature type="domain" description="FLYWCH-type" evidence="4">
    <location>
        <begin position="2"/>
        <end position="49"/>
    </location>
</feature>
<dbReference type="PANTHER" id="PTHR47160:SF10">
    <property type="entry name" value="MULE TRANSPOSASE DOMAIN-CONTAINING PROTEIN"/>
    <property type="match status" value="1"/>
</dbReference>
<evidence type="ECO:0000256" key="1">
    <source>
        <dbReference type="ARBA" id="ARBA00022723"/>
    </source>
</evidence>
<dbReference type="Gene3D" id="2.20.25.240">
    <property type="match status" value="1"/>
</dbReference>
<proteinExistence type="predicted"/>
<comment type="caution">
    <text evidence="6">The sequence shown here is derived from an EMBL/GenBank/DDBJ whole genome shotgun (WGS) entry which is preliminary data.</text>
</comment>
<evidence type="ECO:0000256" key="3">
    <source>
        <dbReference type="ARBA" id="ARBA00022833"/>
    </source>
</evidence>
<keyword evidence="1" id="KW-0479">Metal-binding</keyword>
<dbReference type="InterPro" id="IPR018289">
    <property type="entry name" value="MULE_transposase_dom"/>
</dbReference>
<dbReference type="AlphaFoldDB" id="A0A817NCP7"/>
<evidence type="ECO:0000259" key="4">
    <source>
        <dbReference type="Pfam" id="PF04500"/>
    </source>
</evidence>
<gene>
    <name evidence="6" type="ORF">TIS948_LOCUS6821</name>
</gene>
<feature type="domain" description="MULE transposase" evidence="5">
    <location>
        <begin position="238"/>
        <end position="296"/>
    </location>
</feature>
<evidence type="ECO:0000259" key="5">
    <source>
        <dbReference type="Pfam" id="PF10551"/>
    </source>
</evidence>
<dbReference type="Pfam" id="PF10551">
    <property type="entry name" value="MULE"/>
    <property type="match status" value="1"/>
</dbReference>
<evidence type="ECO:0000313" key="7">
    <source>
        <dbReference type="Proteomes" id="UP000663825"/>
    </source>
</evidence>
<accession>A0A817NCP7</accession>
<protein>
    <recommendedName>
        <fullName evidence="8">MULE transposase domain-containing protein</fullName>
    </recommendedName>
</protein>
<dbReference type="Pfam" id="PF04500">
    <property type="entry name" value="FLYWCH"/>
    <property type="match status" value="1"/>
</dbReference>
<dbReference type="Proteomes" id="UP000663825">
    <property type="component" value="Unassembled WGS sequence"/>
</dbReference>
<dbReference type="InterPro" id="IPR007588">
    <property type="entry name" value="Znf_FLYWCH"/>
</dbReference>
<evidence type="ECO:0000256" key="2">
    <source>
        <dbReference type="ARBA" id="ARBA00022771"/>
    </source>
</evidence>
<organism evidence="6 7">
    <name type="scientific">Rotaria socialis</name>
    <dbReference type="NCBI Taxonomy" id="392032"/>
    <lineage>
        <taxon>Eukaryota</taxon>
        <taxon>Metazoa</taxon>
        <taxon>Spiralia</taxon>
        <taxon>Gnathifera</taxon>
        <taxon>Rotifera</taxon>
        <taxon>Eurotatoria</taxon>
        <taxon>Bdelloidea</taxon>
        <taxon>Philodinida</taxon>
        <taxon>Philodinidae</taxon>
        <taxon>Rotaria</taxon>
    </lineage>
</organism>